<feature type="transmembrane region" description="Helical" evidence="1">
    <location>
        <begin position="12"/>
        <end position="34"/>
    </location>
</feature>
<keyword evidence="1" id="KW-1133">Transmembrane helix</keyword>
<dbReference type="Proteomes" id="UP000199013">
    <property type="component" value="Unassembled WGS sequence"/>
</dbReference>
<evidence type="ECO:0000313" key="3">
    <source>
        <dbReference type="Proteomes" id="UP000199013"/>
    </source>
</evidence>
<name>A0A1C3P3W8_9ACTN</name>
<gene>
    <name evidence="2" type="ORF">FDG2_4193</name>
</gene>
<reference evidence="3" key="1">
    <citation type="submission" date="2016-02" db="EMBL/GenBank/DDBJ databases">
        <authorList>
            <person name="Wibberg D."/>
        </authorList>
    </citation>
    <scope>NUCLEOTIDE SEQUENCE [LARGE SCALE GENOMIC DNA]</scope>
</reference>
<organism evidence="2 3">
    <name type="scientific">Candidatus Protofrankia californiensis</name>
    <dbReference type="NCBI Taxonomy" id="1839754"/>
    <lineage>
        <taxon>Bacteria</taxon>
        <taxon>Bacillati</taxon>
        <taxon>Actinomycetota</taxon>
        <taxon>Actinomycetes</taxon>
        <taxon>Frankiales</taxon>
        <taxon>Frankiaceae</taxon>
        <taxon>Protofrankia</taxon>
    </lineage>
</organism>
<proteinExistence type="predicted"/>
<keyword evidence="3" id="KW-1185">Reference proteome</keyword>
<dbReference type="AlphaFoldDB" id="A0A1C3P3W8"/>
<keyword evidence="1" id="KW-0472">Membrane</keyword>
<accession>A0A1C3P3W8</accession>
<protein>
    <submittedName>
        <fullName evidence="2">Uncharacterized protein</fullName>
    </submittedName>
</protein>
<evidence type="ECO:0000256" key="1">
    <source>
        <dbReference type="SAM" id="Phobius"/>
    </source>
</evidence>
<evidence type="ECO:0000313" key="2">
    <source>
        <dbReference type="EMBL" id="SBW24522.1"/>
    </source>
</evidence>
<dbReference type="EMBL" id="FLUV01001755">
    <property type="protein sequence ID" value="SBW24522.1"/>
    <property type="molecule type" value="Genomic_DNA"/>
</dbReference>
<sequence>MNSQITPEQVQNLLTLGSVILLAVVLRLIGLAVWRKWFADDTADDGLTQEERDLRMVYRKGRRPR</sequence>
<keyword evidence="1" id="KW-0812">Transmembrane</keyword>